<protein>
    <recommendedName>
        <fullName evidence="1">PPM-type phosphatase domain-containing protein</fullName>
    </recommendedName>
</protein>
<dbReference type="EMBL" id="CAXLJM020000036">
    <property type="protein sequence ID" value="CAL8104654.1"/>
    <property type="molecule type" value="Genomic_DNA"/>
</dbReference>
<proteinExistence type="predicted"/>
<dbReference type="SUPFAM" id="SSF81606">
    <property type="entry name" value="PP2C-like"/>
    <property type="match status" value="1"/>
</dbReference>
<comment type="caution">
    <text evidence="2">The sequence shown here is derived from an EMBL/GenBank/DDBJ whole genome shotgun (WGS) entry which is preliminary data.</text>
</comment>
<evidence type="ECO:0000313" key="2">
    <source>
        <dbReference type="EMBL" id="CAL8104654.1"/>
    </source>
</evidence>
<dbReference type="Pfam" id="PF00481">
    <property type="entry name" value="PP2C"/>
    <property type="match status" value="1"/>
</dbReference>
<dbReference type="Gene3D" id="3.60.40.10">
    <property type="entry name" value="PPM-type phosphatase domain"/>
    <property type="match status" value="1"/>
</dbReference>
<organism evidence="2 3">
    <name type="scientific">Orchesella dallaii</name>
    <dbReference type="NCBI Taxonomy" id="48710"/>
    <lineage>
        <taxon>Eukaryota</taxon>
        <taxon>Metazoa</taxon>
        <taxon>Ecdysozoa</taxon>
        <taxon>Arthropoda</taxon>
        <taxon>Hexapoda</taxon>
        <taxon>Collembola</taxon>
        <taxon>Entomobryomorpha</taxon>
        <taxon>Entomobryoidea</taxon>
        <taxon>Orchesellidae</taxon>
        <taxon>Orchesellinae</taxon>
        <taxon>Orchesella</taxon>
    </lineage>
</organism>
<dbReference type="PANTHER" id="PTHR47992">
    <property type="entry name" value="PROTEIN PHOSPHATASE"/>
    <property type="match status" value="1"/>
</dbReference>
<reference evidence="2 3" key="1">
    <citation type="submission" date="2024-08" db="EMBL/GenBank/DDBJ databases">
        <authorList>
            <person name="Cucini C."/>
            <person name="Frati F."/>
        </authorList>
    </citation>
    <scope>NUCLEOTIDE SEQUENCE [LARGE SCALE GENOMIC DNA]</scope>
</reference>
<dbReference type="InterPro" id="IPR015655">
    <property type="entry name" value="PP2C"/>
</dbReference>
<sequence>MKMDAYVSPNLTMTAYGLRTVGIKKFDSRDSEKFDGKDSFCSLFGIFNGHNGDEASFYAKANLKKHIIAQEEFWNDDDASITSAIKKGFVSCQDAMWHQSLQWPRPSSDSPSLSGTSASVVIFTRGKIFIGHVGDSKVVLGYQDPNSQHWIGQAMTTIHRPGDPKERAMIEAAGGKVSWKGGLANVVLRKPRPEDMGYETRSGLNQYEEVPFLPISRSLGDFWGYNFQRQVHMVSPTPDVTVVEINKNFRCIILGNHGLWKLVSPQNAVHVVATDLGRNGVPDWYVPYPSKRLVEHGVASLVSQYLHPENISAVTVVIEQP</sequence>
<dbReference type="Proteomes" id="UP001642540">
    <property type="component" value="Unassembled WGS sequence"/>
</dbReference>
<dbReference type="InterPro" id="IPR001932">
    <property type="entry name" value="PPM-type_phosphatase-like_dom"/>
</dbReference>
<gene>
    <name evidence="2" type="ORF">ODALV1_LOCUS11816</name>
</gene>
<keyword evidence="3" id="KW-1185">Reference proteome</keyword>
<feature type="domain" description="PPM-type phosphatase" evidence="1">
    <location>
        <begin position="15"/>
        <end position="318"/>
    </location>
</feature>
<dbReference type="CDD" id="cd00143">
    <property type="entry name" value="PP2Cc"/>
    <property type="match status" value="1"/>
</dbReference>
<evidence type="ECO:0000259" key="1">
    <source>
        <dbReference type="PROSITE" id="PS51746"/>
    </source>
</evidence>
<dbReference type="InterPro" id="IPR036457">
    <property type="entry name" value="PPM-type-like_dom_sf"/>
</dbReference>
<dbReference type="SMART" id="SM00332">
    <property type="entry name" value="PP2Cc"/>
    <property type="match status" value="1"/>
</dbReference>
<accession>A0ABP1QKV5</accession>
<dbReference type="PROSITE" id="PS51746">
    <property type="entry name" value="PPM_2"/>
    <property type="match status" value="1"/>
</dbReference>
<evidence type="ECO:0000313" key="3">
    <source>
        <dbReference type="Proteomes" id="UP001642540"/>
    </source>
</evidence>
<name>A0ABP1QKV5_9HEXA</name>